<dbReference type="EMBL" id="RDSR01000021">
    <property type="protein sequence ID" value="RNE59022.1"/>
    <property type="molecule type" value="Genomic_DNA"/>
</dbReference>
<evidence type="ECO:0008006" key="4">
    <source>
        <dbReference type="Google" id="ProtNLM"/>
    </source>
</evidence>
<protein>
    <recommendedName>
        <fullName evidence="4">TadE family protein</fullName>
    </recommendedName>
</protein>
<evidence type="ECO:0000313" key="2">
    <source>
        <dbReference type="EMBL" id="RNE59022.1"/>
    </source>
</evidence>
<keyword evidence="1" id="KW-0812">Transmembrane</keyword>
<comment type="caution">
    <text evidence="2">The sequence shown here is derived from an EMBL/GenBank/DDBJ whole genome shotgun (WGS) entry which is preliminary data.</text>
</comment>
<accession>A0A3M8L2Q6</accession>
<dbReference type="OrthoDB" id="5118919at2"/>
<proteinExistence type="predicted"/>
<dbReference type="Proteomes" id="UP000279859">
    <property type="component" value="Unassembled WGS sequence"/>
</dbReference>
<sequence>MRPSKSSTDGLPSDGGSASLEFITAGLILLVPLVYLILAMAALQGGSLALEGAARHAARVFVQAPNESDARARVGRVVELALADYDVDATPSVQIQCDRPGPCLTRQGRVTVTIRAVVPMPLVPSFLGGTGAAGIPIEASATQTVSRFWGAVP</sequence>
<feature type="transmembrane region" description="Helical" evidence="1">
    <location>
        <begin position="20"/>
        <end position="43"/>
    </location>
</feature>
<gene>
    <name evidence="2" type="ORF">EEJ31_11440</name>
</gene>
<evidence type="ECO:0000256" key="1">
    <source>
        <dbReference type="SAM" id="Phobius"/>
    </source>
</evidence>
<name>A0A3M8L2Q6_9MICO</name>
<evidence type="ECO:0000313" key="3">
    <source>
        <dbReference type="Proteomes" id="UP000279859"/>
    </source>
</evidence>
<keyword evidence="1" id="KW-0472">Membrane</keyword>
<keyword evidence="1" id="KW-1133">Transmembrane helix</keyword>
<reference evidence="2 3" key="1">
    <citation type="submission" date="2018-11" db="EMBL/GenBank/DDBJ databases">
        <title>Cryobacterium sp. nov., isolated from rhizosphere soil of lettuce.</title>
        <authorList>
            <person name="Wang Y."/>
        </authorList>
    </citation>
    <scope>NUCLEOTIDE SEQUENCE [LARGE SCALE GENOMIC DNA]</scope>
    <source>
        <strain evidence="2 3">NEAU-85</strain>
    </source>
</reference>
<dbReference type="RefSeq" id="WP_123046424.1">
    <property type="nucleotide sequence ID" value="NZ_RDSR01000021.1"/>
</dbReference>
<organism evidence="2 3">
    <name type="scientific">Cryobacterium tepidiphilum</name>
    <dbReference type="NCBI Taxonomy" id="2486026"/>
    <lineage>
        <taxon>Bacteria</taxon>
        <taxon>Bacillati</taxon>
        <taxon>Actinomycetota</taxon>
        <taxon>Actinomycetes</taxon>
        <taxon>Micrococcales</taxon>
        <taxon>Microbacteriaceae</taxon>
        <taxon>Cryobacterium</taxon>
    </lineage>
</organism>
<dbReference type="AlphaFoldDB" id="A0A3M8L2Q6"/>
<keyword evidence="3" id="KW-1185">Reference proteome</keyword>